<dbReference type="Proteomes" id="UP000430670">
    <property type="component" value="Unassembled WGS sequence"/>
</dbReference>
<evidence type="ECO:0000313" key="2">
    <source>
        <dbReference type="Proteomes" id="UP000430670"/>
    </source>
</evidence>
<keyword evidence="2" id="KW-1185">Reference proteome</keyword>
<proteinExistence type="predicted"/>
<accession>A0A6I3SKE3</accession>
<dbReference type="AlphaFoldDB" id="A0A6I3SKE3"/>
<evidence type="ECO:0000313" key="1">
    <source>
        <dbReference type="EMBL" id="MTV49404.1"/>
    </source>
</evidence>
<comment type="caution">
    <text evidence="1">The sequence shown here is derived from an EMBL/GenBank/DDBJ whole genome shotgun (WGS) entry which is preliminary data.</text>
</comment>
<dbReference type="EMBL" id="WNKU01000011">
    <property type="protein sequence ID" value="MTV49404.1"/>
    <property type="molecule type" value="Genomic_DNA"/>
</dbReference>
<organism evidence="1 2">
    <name type="scientific">Heliobacterium mobile</name>
    <name type="common">Heliobacillus mobilis</name>
    <dbReference type="NCBI Taxonomy" id="28064"/>
    <lineage>
        <taxon>Bacteria</taxon>
        <taxon>Bacillati</taxon>
        <taxon>Bacillota</taxon>
        <taxon>Clostridia</taxon>
        <taxon>Eubacteriales</taxon>
        <taxon>Heliobacteriaceae</taxon>
        <taxon>Heliobacterium</taxon>
    </lineage>
</organism>
<protein>
    <submittedName>
        <fullName evidence="1">Uncharacterized protein</fullName>
    </submittedName>
</protein>
<gene>
    <name evidence="1" type="ORF">GJ688_10485</name>
</gene>
<dbReference type="OrthoDB" id="2078486at2"/>
<reference evidence="1 2" key="1">
    <citation type="submission" date="2019-11" db="EMBL/GenBank/DDBJ databases">
        <title>Whole-genome sequence of a the green, strictly anaerobic photosynthetic bacterium Heliobacillus mobilis DSM 6151.</title>
        <authorList>
            <person name="Kyndt J.A."/>
            <person name="Meyer T.E."/>
        </authorList>
    </citation>
    <scope>NUCLEOTIDE SEQUENCE [LARGE SCALE GENOMIC DNA]</scope>
    <source>
        <strain evidence="1 2">DSM 6151</strain>
    </source>
</reference>
<dbReference type="RefSeq" id="WP_155476511.1">
    <property type="nucleotide sequence ID" value="NZ_WNKU01000011.1"/>
</dbReference>
<name>A0A6I3SKE3_HELMO</name>
<sequence length="121" mass="13743">MSTEGLEKLAKQEIQFISRLPETFNLAETLKKEALEANQWSHHGELACSDKKEKTIYKTYATQGEIEGRFYDFVVVHSSALDAKKEKTVDKRIFTQEKKLTKDAKELAQKAFVCAADAEKA</sequence>